<evidence type="ECO:0000259" key="10">
    <source>
        <dbReference type="Pfam" id="PF07732"/>
    </source>
</evidence>
<keyword evidence="3 7" id="KW-0732">Signal</keyword>
<dbReference type="InterPro" id="IPR002355">
    <property type="entry name" value="Cu_oxidase_Cu_BS"/>
</dbReference>
<dbReference type="AlphaFoldDB" id="A0A8H6A892"/>
<dbReference type="Gene3D" id="2.60.40.420">
    <property type="entry name" value="Cupredoxins - blue copper proteins"/>
    <property type="match status" value="3"/>
</dbReference>
<evidence type="ECO:0000313" key="11">
    <source>
        <dbReference type="EMBL" id="KAF5863557.1"/>
    </source>
</evidence>
<feature type="domain" description="Plastocyanin-like" evidence="8">
    <location>
        <begin position="178"/>
        <end position="376"/>
    </location>
</feature>
<dbReference type="CDD" id="cd13898">
    <property type="entry name" value="CuRO_3_Abr2_like"/>
    <property type="match status" value="1"/>
</dbReference>
<evidence type="ECO:0000256" key="6">
    <source>
        <dbReference type="ARBA" id="ARBA00023180"/>
    </source>
</evidence>
<comment type="similarity">
    <text evidence="1">Belongs to the multicopper oxidase family.</text>
</comment>
<dbReference type="GO" id="GO:0052716">
    <property type="term" value="F:hydroquinone:oxygen oxidoreductase activity"/>
    <property type="evidence" value="ECO:0007669"/>
    <property type="project" value="UniProtKB-ARBA"/>
</dbReference>
<dbReference type="PROSITE" id="PS00079">
    <property type="entry name" value="MULTICOPPER_OXIDASE1"/>
    <property type="match status" value="1"/>
</dbReference>
<keyword evidence="6" id="KW-0325">Glycoprotein</keyword>
<dbReference type="InterPro" id="IPR011707">
    <property type="entry name" value="Cu-oxidase-like_N"/>
</dbReference>
<feature type="signal peptide" evidence="7">
    <location>
        <begin position="1"/>
        <end position="23"/>
    </location>
</feature>
<evidence type="ECO:0000256" key="5">
    <source>
        <dbReference type="ARBA" id="ARBA00023008"/>
    </source>
</evidence>
<keyword evidence="12" id="KW-1185">Reference proteome</keyword>
<dbReference type="Pfam" id="PF07732">
    <property type="entry name" value="Cu-oxidase_3"/>
    <property type="match status" value="1"/>
</dbReference>
<dbReference type="SUPFAM" id="SSF49503">
    <property type="entry name" value="Cupredoxins"/>
    <property type="match status" value="3"/>
</dbReference>
<evidence type="ECO:0000259" key="9">
    <source>
        <dbReference type="Pfam" id="PF07731"/>
    </source>
</evidence>
<evidence type="ECO:0000256" key="4">
    <source>
        <dbReference type="ARBA" id="ARBA00023002"/>
    </source>
</evidence>
<dbReference type="InterPro" id="IPR008972">
    <property type="entry name" value="Cupredoxin"/>
</dbReference>
<dbReference type="FunFam" id="2.60.40.420:FF:000061">
    <property type="entry name" value="Laccase TilA"/>
    <property type="match status" value="1"/>
</dbReference>
<dbReference type="CDD" id="cd13850">
    <property type="entry name" value="CuRO_1_Abr2_like"/>
    <property type="match status" value="1"/>
</dbReference>
<dbReference type="InterPro" id="IPR011706">
    <property type="entry name" value="Cu-oxidase_C"/>
</dbReference>
<evidence type="ECO:0008006" key="13">
    <source>
        <dbReference type="Google" id="ProtNLM"/>
    </source>
</evidence>
<feature type="domain" description="Plastocyanin-like" evidence="9">
    <location>
        <begin position="464"/>
        <end position="580"/>
    </location>
</feature>
<proteinExistence type="inferred from homology"/>
<dbReference type="InterPro" id="IPR045087">
    <property type="entry name" value="Cu-oxidase_fam"/>
</dbReference>
<dbReference type="CDD" id="cd13876">
    <property type="entry name" value="CuRO_2_Abr2_like"/>
    <property type="match status" value="1"/>
</dbReference>
<gene>
    <name evidence="11" type="ORF">ETB97_009801</name>
</gene>
<evidence type="ECO:0000256" key="3">
    <source>
        <dbReference type="ARBA" id="ARBA00022729"/>
    </source>
</evidence>
<reference evidence="11 12" key="1">
    <citation type="submission" date="2019-04" db="EMBL/GenBank/DDBJ databases">
        <title>Aspergillus burnettii sp. nov., novel species from soil in southeast Queensland.</title>
        <authorList>
            <person name="Gilchrist C.L.M."/>
            <person name="Pitt J.I."/>
            <person name="Lange L."/>
            <person name="Lacey H.J."/>
            <person name="Vuong D."/>
            <person name="Midgley D.J."/>
            <person name="Greenfield P."/>
            <person name="Bradbury M."/>
            <person name="Lacey E."/>
            <person name="Busk P.K."/>
            <person name="Pilgaard B."/>
            <person name="Chooi Y.H."/>
            <person name="Piggott A.M."/>
        </authorList>
    </citation>
    <scope>NUCLEOTIDE SEQUENCE [LARGE SCALE GENOMIC DNA]</scope>
    <source>
        <strain evidence="11 12">FRR 5400</strain>
    </source>
</reference>
<evidence type="ECO:0000256" key="1">
    <source>
        <dbReference type="ARBA" id="ARBA00010609"/>
    </source>
</evidence>
<dbReference type="EMBL" id="SPNV01000049">
    <property type="protein sequence ID" value="KAF5863557.1"/>
    <property type="molecule type" value="Genomic_DNA"/>
</dbReference>
<dbReference type="InterPro" id="IPR033138">
    <property type="entry name" value="Cu_oxidase_CS"/>
</dbReference>
<evidence type="ECO:0000313" key="12">
    <source>
        <dbReference type="Proteomes" id="UP000541154"/>
    </source>
</evidence>
<comment type="caution">
    <text evidence="11">The sequence shown here is derived from an EMBL/GenBank/DDBJ whole genome shotgun (WGS) entry which is preliminary data.</text>
</comment>
<keyword evidence="2" id="KW-0479">Metal-binding</keyword>
<dbReference type="PANTHER" id="PTHR11709">
    <property type="entry name" value="MULTI-COPPER OXIDASE"/>
    <property type="match status" value="1"/>
</dbReference>
<sequence length="596" mass="65372">MHSFRQGLAWLACVLCLVSRTNGKNLPGPVCFNLTLTWEVWAPAGIPRQMILMNGQLPGPALQLQQGDDVEFRVINRLPTDVTVHFHGIDQSGTPWSDGTPGLSQKPIVPGGHFLYKWRAAHYGSYFYHAHSRGQVDDGLYGAIYIRPDDSVERPFRLITNNTGELHAMQAAEEMTKPVLLSDWRLLTSEELWRAEEATGLDAYCVNALLINGKGSVTCPGKERLNELASAEQKLILGNQNLSDTGCISPMLASLQGTFPHNISEIPPSMFSGCMSGDGGTERLLVNSSGKYVSYDLISAAGISMATFSIDEHPMYVYAIDGRYIHPTLVDAVTIASGDRYSVLVKLDKPAGDYAIRVANSGINQILSATAMLTYDKLPKAQQHASVPSIGIHGSVESPRYTLLDEATVIPFPIEAPSDKVAQTHILKLSHYGASYRWTLGNSSFPLSLEATSPLLFNPSTAPPDLTIKTLNGTWIDLIFHVHGQIHPPHPIHKHANKFYVIGQGTGAWNYSSVAEAMQHIPKSFNLKTPQIRDTFVTPPSATEDTWLAIRYQVVNPGAWLLHCHIQVHLSGGMALALLDGVDKWPEIPHEYSIGY</sequence>
<dbReference type="Proteomes" id="UP000541154">
    <property type="component" value="Unassembled WGS sequence"/>
</dbReference>
<dbReference type="GO" id="GO:0042440">
    <property type="term" value="P:pigment metabolic process"/>
    <property type="evidence" value="ECO:0007669"/>
    <property type="project" value="UniProtKB-ARBA"/>
</dbReference>
<organism evidence="11 12">
    <name type="scientific">Petromyces alliaceus</name>
    <name type="common">Aspergillus alliaceus</name>
    <dbReference type="NCBI Taxonomy" id="209559"/>
    <lineage>
        <taxon>Eukaryota</taxon>
        <taxon>Fungi</taxon>
        <taxon>Dikarya</taxon>
        <taxon>Ascomycota</taxon>
        <taxon>Pezizomycotina</taxon>
        <taxon>Eurotiomycetes</taxon>
        <taxon>Eurotiomycetidae</taxon>
        <taxon>Eurotiales</taxon>
        <taxon>Aspergillaceae</taxon>
        <taxon>Aspergillus</taxon>
        <taxon>Aspergillus subgen. Circumdati</taxon>
    </lineage>
</organism>
<dbReference type="InterPro" id="IPR001117">
    <property type="entry name" value="Cu-oxidase_2nd"/>
</dbReference>
<dbReference type="PROSITE" id="PS00080">
    <property type="entry name" value="MULTICOPPER_OXIDASE2"/>
    <property type="match status" value="1"/>
</dbReference>
<dbReference type="FunFam" id="2.60.40.420:FF:000036">
    <property type="entry name" value="L-ascorbate oxidase"/>
    <property type="match status" value="1"/>
</dbReference>
<dbReference type="GO" id="GO:0005507">
    <property type="term" value="F:copper ion binding"/>
    <property type="evidence" value="ECO:0007669"/>
    <property type="project" value="InterPro"/>
</dbReference>
<feature type="domain" description="Plastocyanin-like" evidence="10">
    <location>
        <begin position="37"/>
        <end position="149"/>
    </location>
</feature>
<evidence type="ECO:0000256" key="7">
    <source>
        <dbReference type="SAM" id="SignalP"/>
    </source>
</evidence>
<dbReference type="Pfam" id="PF07731">
    <property type="entry name" value="Cu-oxidase_2"/>
    <property type="match status" value="1"/>
</dbReference>
<accession>A0A8H6A892</accession>
<dbReference type="Pfam" id="PF00394">
    <property type="entry name" value="Cu-oxidase"/>
    <property type="match status" value="1"/>
</dbReference>
<dbReference type="PANTHER" id="PTHR11709:SF488">
    <property type="entry name" value="LACCASE-RELATED"/>
    <property type="match status" value="1"/>
</dbReference>
<name>A0A8H6A892_PETAA</name>
<feature type="chain" id="PRO_5034654994" description="Laccase TilA" evidence="7">
    <location>
        <begin position="24"/>
        <end position="596"/>
    </location>
</feature>
<protein>
    <recommendedName>
        <fullName evidence="13">Laccase TilA</fullName>
    </recommendedName>
</protein>
<keyword evidence="5" id="KW-0186">Copper</keyword>
<keyword evidence="4" id="KW-0560">Oxidoreductase</keyword>
<evidence type="ECO:0000259" key="8">
    <source>
        <dbReference type="Pfam" id="PF00394"/>
    </source>
</evidence>
<evidence type="ECO:0000256" key="2">
    <source>
        <dbReference type="ARBA" id="ARBA00022723"/>
    </source>
</evidence>